<evidence type="ECO:0000313" key="1">
    <source>
        <dbReference type="EMBL" id="TMX02266.1"/>
    </source>
</evidence>
<accession>A0A6N2C6I1</accession>
<protein>
    <submittedName>
        <fullName evidence="1">Uncharacterized protein</fullName>
    </submittedName>
</protein>
<comment type="caution">
    <text evidence="1">The sequence shown here is derived from an EMBL/GenBank/DDBJ whole genome shotgun (WGS) entry which is preliminary data.</text>
</comment>
<dbReference type="EMBL" id="RXGB01000695">
    <property type="protein sequence ID" value="TMX02266.1"/>
    <property type="molecule type" value="Genomic_DNA"/>
</dbReference>
<reference evidence="1" key="1">
    <citation type="submission" date="2019-05" db="EMBL/GenBank/DDBJ databases">
        <title>The de novo reference genome and transcriptome assemblies of the wild tomato species Solanum chilense.</title>
        <authorList>
            <person name="Stam R."/>
            <person name="Nosenko T."/>
            <person name="Hoerger A.C."/>
            <person name="Stephan W."/>
            <person name="Seidel M.A."/>
            <person name="Kuhn J.M.M."/>
            <person name="Haberer G."/>
            <person name="Tellier A."/>
        </authorList>
    </citation>
    <scope>NUCLEOTIDE SEQUENCE</scope>
    <source>
        <tissue evidence="1">Mature leaves</tissue>
    </source>
</reference>
<organism evidence="1">
    <name type="scientific">Solanum chilense</name>
    <name type="common">Tomato</name>
    <name type="synonym">Lycopersicon chilense</name>
    <dbReference type="NCBI Taxonomy" id="4083"/>
    <lineage>
        <taxon>Eukaryota</taxon>
        <taxon>Viridiplantae</taxon>
        <taxon>Streptophyta</taxon>
        <taxon>Embryophyta</taxon>
        <taxon>Tracheophyta</taxon>
        <taxon>Spermatophyta</taxon>
        <taxon>Magnoliopsida</taxon>
        <taxon>eudicotyledons</taxon>
        <taxon>Gunneridae</taxon>
        <taxon>Pentapetalae</taxon>
        <taxon>asterids</taxon>
        <taxon>lamiids</taxon>
        <taxon>Solanales</taxon>
        <taxon>Solanaceae</taxon>
        <taxon>Solanoideae</taxon>
        <taxon>Solaneae</taxon>
        <taxon>Solanum</taxon>
        <taxon>Solanum subgen. Lycopersicon</taxon>
    </lineage>
</organism>
<proteinExistence type="predicted"/>
<gene>
    <name evidence="1" type="ORF">EJD97_022198</name>
</gene>
<sequence length="153" mass="17445">MPPHNLVNIKSGIILGSIGTLYRDKVSRLSQSIHNNPYGVMLSSIPRTTNHEVHINGLPLPSWNQKNLSQTTRLKMLCLNLLTIRTLRHIFCNVLLHAIPPINLLKIMIHFGETWMYGISGTMSLYHIPCPQIIHIWYTKHVLYLSMSSPSKV</sequence>
<dbReference type="AlphaFoldDB" id="A0A6N2C6I1"/>
<feature type="non-terminal residue" evidence="1">
    <location>
        <position position="153"/>
    </location>
</feature>
<name>A0A6N2C6I1_SOLCI</name>